<feature type="transmembrane region" description="Helical" evidence="10">
    <location>
        <begin position="6"/>
        <end position="27"/>
    </location>
</feature>
<name>A0A4R6M692_9GAMM</name>
<evidence type="ECO:0000256" key="7">
    <source>
        <dbReference type="ARBA" id="ARBA00023136"/>
    </source>
</evidence>
<evidence type="ECO:0000259" key="12">
    <source>
        <dbReference type="Pfam" id="PF06750"/>
    </source>
</evidence>
<comment type="function">
    <text evidence="9">Plays an essential role in type IV pili and type II pseudopili formation by proteolytically removing the leader sequence from substrate proteins and subsequently monomethylating the alpha-amino group of the newly exposed N-terminal phenylalanine.</text>
</comment>
<keyword evidence="14" id="KW-1185">Reference proteome</keyword>
<feature type="transmembrane region" description="Helical" evidence="10">
    <location>
        <begin position="109"/>
        <end position="125"/>
    </location>
</feature>
<evidence type="ECO:0000256" key="10">
    <source>
        <dbReference type="SAM" id="Phobius"/>
    </source>
</evidence>
<evidence type="ECO:0000313" key="13">
    <source>
        <dbReference type="EMBL" id="TDO96853.1"/>
    </source>
</evidence>
<reference evidence="13 14" key="1">
    <citation type="submission" date="2019-03" db="EMBL/GenBank/DDBJ databases">
        <title>Genomic Encyclopedia of Type Strains, Phase III (KMG-III): the genomes of soil and plant-associated and newly described type strains.</title>
        <authorList>
            <person name="Whitman W."/>
        </authorList>
    </citation>
    <scope>NUCLEOTIDE SEQUENCE [LARGE SCALE GENOMIC DNA]</scope>
    <source>
        <strain evidence="13 14">CECT 7378</strain>
    </source>
</reference>
<feature type="transmembrane region" description="Helical" evidence="10">
    <location>
        <begin position="257"/>
        <end position="275"/>
    </location>
</feature>
<dbReference type="EC" id="2.1.1.-" evidence="9"/>
<gene>
    <name evidence="13" type="ORF">DFP79_2622</name>
</gene>
<dbReference type="Gene3D" id="1.20.120.1220">
    <property type="match status" value="1"/>
</dbReference>
<dbReference type="InterPro" id="IPR014032">
    <property type="entry name" value="Peptidase_A24A_bac"/>
</dbReference>
<comment type="catalytic activity">
    <reaction evidence="9">
        <text>Typically cleaves a -Gly-|-Phe- bond to release an N-terminal, basic peptide of 5-8 residues from type IV prepilin, and then N-methylates the new N-terminal amino group, the methyl donor being S-adenosyl-L-methionine.</text>
        <dbReference type="EC" id="3.4.23.43"/>
    </reaction>
</comment>
<dbReference type="Pfam" id="PF06750">
    <property type="entry name" value="A24_N_bact"/>
    <property type="match status" value="1"/>
</dbReference>
<dbReference type="PRINTS" id="PR00864">
    <property type="entry name" value="PREPILNPTASE"/>
</dbReference>
<evidence type="ECO:0000256" key="9">
    <source>
        <dbReference type="RuleBase" id="RU003794"/>
    </source>
</evidence>
<comment type="caution">
    <text evidence="13">The sequence shown here is derived from an EMBL/GenBank/DDBJ whole genome shotgun (WGS) entry which is preliminary data.</text>
</comment>
<proteinExistence type="inferred from homology"/>
<feature type="transmembrane region" description="Helical" evidence="10">
    <location>
        <begin position="161"/>
        <end position="177"/>
    </location>
</feature>
<protein>
    <recommendedName>
        <fullName evidence="9">Prepilin leader peptidase/N-methyltransferase</fullName>
        <ecNumber evidence="9">2.1.1.-</ecNumber>
        <ecNumber evidence="9">3.4.23.43</ecNumber>
    </recommendedName>
</protein>
<keyword evidence="9 13" id="KW-0808">Transferase</keyword>
<dbReference type="EMBL" id="SNXC01000013">
    <property type="protein sequence ID" value="TDO96853.1"/>
    <property type="molecule type" value="Genomic_DNA"/>
</dbReference>
<dbReference type="GO" id="GO:0008168">
    <property type="term" value="F:methyltransferase activity"/>
    <property type="evidence" value="ECO:0007669"/>
    <property type="project" value="UniProtKB-KW"/>
</dbReference>
<feature type="transmembrane region" description="Helical" evidence="10">
    <location>
        <begin position="215"/>
        <end position="245"/>
    </location>
</feature>
<evidence type="ECO:0000256" key="1">
    <source>
        <dbReference type="ARBA" id="ARBA00004429"/>
    </source>
</evidence>
<dbReference type="Pfam" id="PF01478">
    <property type="entry name" value="Peptidase_A24"/>
    <property type="match status" value="1"/>
</dbReference>
<feature type="domain" description="Prepilin type IV endopeptidase peptidase" evidence="11">
    <location>
        <begin position="138"/>
        <end position="245"/>
    </location>
</feature>
<dbReference type="InterPro" id="IPR010627">
    <property type="entry name" value="Prepilin_pept_A24_N"/>
</dbReference>
<evidence type="ECO:0000256" key="8">
    <source>
        <dbReference type="RuleBase" id="RU003793"/>
    </source>
</evidence>
<evidence type="ECO:0000256" key="4">
    <source>
        <dbReference type="ARBA" id="ARBA00022519"/>
    </source>
</evidence>
<comment type="similarity">
    <text evidence="2 8">Belongs to the peptidase A24 family.</text>
</comment>
<evidence type="ECO:0000256" key="6">
    <source>
        <dbReference type="ARBA" id="ARBA00022989"/>
    </source>
</evidence>
<keyword evidence="7 10" id="KW-0472">Membrane</keyword>
<dbReference type="GO" id="GO:0004190">
    <property type="term" value="F:aspartic-type endopeptidase activity"/>
    <property type="evidence" value="ECO:0007669"/>
    <property type="project" value="UniProtKB-EC"/>
</dbReference>
<accession>A0A4R6M692</accession>
<keyword evidence="9" id="KW-0645">Protease</keyword>
<evidence type="ECO:0000256" key="2">
    <source>
        <dbReference type="ARBA" id="ARBA00005801"/>
    </source>
</evidence>
<dbReference type="EC" id="3.4.23.43" evidence="9"/>
<organism evidence="13 14">
    <name type="scientific">Marinomonas balearica</name>
    <dbReference type="NCBI Taxonomy" id="491947"/>
    <lineage>
        <taxon>Bacteria</taxon>
        <taxon>Pseudomonadati</taxon>
        <taxon>Pseudomonadota</taxon>
        <taxon>Gammaproteobacteria</taxon>
        <taxon>Oceanospirillales</taxon>
        <taxon>Oceanospirillaceae</taxon>
        <taxon>Marinomonas</taxon>
    </lineage>
</organism>
<keyword evidence="9 13" id="KW-0489">Methyltransferase</keyword>
<dbReference type="RefSeq" id="WP_166637704.1">
    <property type="nucleotide sequence ID" value="NZ_SNXC01000013.1"/>
</dbReference>
<keyword evidence="4" id="KW-0997">Cell inner membrane</keyword>
<feature type="domain" description="Prepilin peptidase A24 N-terminal" evidence="12">
    <location>
        <begin position="16"/>
        <end position="117"/>
    </location>
</feature>
<dbReference type="GO" id="GO:0005886">
    <property type="term" value="C:plasma membrane"/>
    <property type="evidence" value="ECO:0007669"/>
    <property type="project" value="UniProtKB-SubCell"/>
</dbReference>
<dbReference type="PANTHER" id="PTHR30487">
    <property type="entry name" value="TYPE 4 PREPILIN-LIKE PROTEINS LEADER PEPTIDE-PROCESSING ENZYME"/>
    <property type="match status" value="1"/>
</dbReference>
<keyword evidence="5 9" id="KW-0812">Transmembrane</keyword>
<dbReference type="AlphaFoldDB" id="A0A4R6M692"/>
<keyword evidence="9" id="KW-0378">Hydrolase</keyword>
<evidence type="ECO:0000256" key="5">
    <source>
        <dbReference type="ARBA" id="ARBA00022692"/>
    </source>
</evidence>
<feature type="transmembrane region" description="Helical" evidence="10">
    <location>
        <begin position="183"/>
        <end position="203"/>
    </location>
</feature>
<keyword evidence="3" id="KW-1003">Cell membrane</keyword>
<evidence type="ECO:0000256" key="3">
    <source>
        <dbReference type="ARBA" id="ARBA00022475"/>
    </source>
</evidence>
<dbReference type="InterPro" id="IPR050882">
    <property type="entry name" value="Prepilin_peptidase/N-MTase"/>
</dbReference>
<keyword evidence="9" id="KW-0511">Multifunctional enzyme</keyword>
<dbReference type="PANTHER" id="PTHR30487:SF0">
    <property type="entry name" value="PREPILIN LEADER PEPTIDASE_N-METHYLTRANSFERASE-RELATED"/>
    <property type="match status" value="1"/>
</dbReference>
<sequence>MDINVAQLILYIAFLAVIGSAISSFTWRFPIRCEKEWQLEAQNILKSSTPSVSDDIQKDSTLPPSFTSGRSVCPSCNHTLGFLDLIPVISFILNKGRCRHCNNAVSKRYPFVELGFVFIGSPLILLELAPLEFVCTFLILLSLFVATVIDIENKWIPDECSLIVIACAFIPAIVNHQPLVDNVLGLILGYSLIYLLRFIYLCIRKVEAIGLGDAKLLAAIGAWLGFSYLPYLLMLAATIGILYALVMKMNRTTQIPFGPFLAASSISLYYVIGFLL</sequence>
<keyword evidence="6 10" id="KW-1133">Transmembrane helix</keyword>
<comment type="subcellular location">
    <subcellularLocation>
        <location evidence="1">Cell inner membrane</location>
        <topology evidence="1">Multi-pass membrane protein</topology>
    </subcellularLocation>
    <subcellularLocation>
        <location evidence="9">Cell membrane</location>
        <topology evidence="9">Multi-pass membrane protein</topology>
    </subcellularLocation>
</comment>
<evidence type="ECO:0000259" key="11">
    <source>
        <dbReference type="Pfam" id="PF01478"/>
    </source>
</evidence>
<evidence type="ECO:0000313" key="14">
    <source>
        <dbReference type="Proteomes" id="UP000294656"/>
    </source>
</evidence>
<feature type="transmembrane region" description="Helical" evidence="10">
    <location>
        <begin position="131"/>
        <end position="149"/>
    </location>
</feature>
<dbReference type="GO" id="GO:0032259">
    <property type="term" value="P:methylation"/>
    <property type="evidence" value="ECO:0007669"/>
    <property type="project" value="UniProtKB-KW"/>
</dbReference>
<dbReference type="InterPro" id="IPR000045">
    <property type="entry name" value="Prepilin_IV_endopep_pep"/>
</dbReference>
<dbReference type="Proteomes" id="UP000294656">
    <property type="component" value="Unassembled WGS sequence"/>
</dbReference>
<dbReference type="GO" id="GO:0006465">
    <property type="term" value="P:signal peptide processing"/>
    <property type="evidence" value="ECO:0007669"/>
    <property type="project" value="TreeGrafter"/>
</dbReference>